<proteinExistence type="inferred from homology"/>
<sequence length="403" mass="46934">MSMKVCQKCNKKIRQVPVWSLELHGLSQYFVAKNIYEKRMWIVIIGICLAFAGWFTNILIREYMEKRTSTVFKYRQVDKIRYPGVTICPKNGDAVHYRDLEIDMRSRIDNLTNSEVDDLIIYAIAGSGVDGFNTKVSLWDLDDINKLGEMTEQWKGERTWKQFFDFIFNQNGYTCEELFYKCFYGHELINCCDIFDPVYVILEGRCFQLKEFYQTSPNDWGRLHMYMHDLPSHFLSASGKQRNLLLFLSDNYPDIARSPKVHLNMHCLNKITLQMRTVVMSEAEQHCSNSEESKGRGTCFANRWLYHQLTKPFNCTVHYLDHKAKGVSVCHPSTIIYNYKNITKNHVNTKSCRPACNREIITEQLQTGKVAGFSSAKADYSLVISYSDMQESRSPTTKIILVF</sequence>
<keyword evidence="11 13" id="KW-0739">Sodium transport</keyword>
<dbReference type="WBParaSite" id="BXY_0012900.1">
    <property type="protein sequence ID" value="BXY_0012900.1"/>
    <property type="gene ID" value="BXY_0012900"/>
</dbReference>
<evidence type="ECO:0000256" key="2">
    <source>
        <dbReference type="ARBA" id="ARBA00007193"/>
    </source>
</evidence>
<keyword evidence="4 13" id="KW-0894">Sodium channel</keyword>
<evidence type="ECO:0000313" key="14">
    <source>
        <dbReference type="Proteomes" id="UP000095284"/>
    </source>
</evidence>
<dbReference type="InterPro" id="IPR001873">
    <property type="entry name" value="ENaC"/>
</dbReference>
<comment type="similarity">
    <text evidence="2 13">Belongs to the amiloride-sensitive sodium channel (TC 1.A.6) family.</text>
</comment>
<dbReference type="GO" id="GO:0015280">
    <property type="term" value="F:ligand-gated sodium channel activity"/>
    <property type="evidence" value="ECO:0007669"/>
    <property type="project" value="TreeGrafter"/>
</dbReference>
<keyword evidence="12 13" id="KW-0407">Ion channel</keyword>
<organism evidence="14 15">
    <name type="scientific">Bursaphelenchus xylophilus</name>
    <name type="common">Pinewood nematode worm</name>
    <name type="synonym">Aphelenchoides xylophilus</name>
    <dbReference type="NCBI Taxonomy" id="6326"/>
    <lineage>
        <taxon>Eukaryota</taxon>
        <taxon>Metazoa</taxon>
        <taxon>Ecdysozoa</taxon>
        <taxon>Nematoda</taxon>
        <taxon>Chromadorea</taxon>
        <taxon>Rhabditida</taxon>
        <taxon>Tylenchina</taxon>
        <taxon>Tylenchomorpha</taxon>
        <taxon>Aphelenchoidea</taxon>
        <taxon>Aphelenchoididae</taxon>
        <taxon>Bursaphelenchus</taxon>
    </lineage>
</organism>
<keyword evidence="8 13" id="KW-0406">Ion transport</keyword>
<evidence type="ECO:0000256" key="5">
    <source>
        <dbReference type="ARBA" id="ARBA00022692"/>
    </source>
</evidence>
<evidence type="ECO:0000256" key="9">
    <source>
        <dbReference type="ARBA" id="ARBA00023136"/>
    </source>
</evidence>
<dbReference type="AlphaFoldDB" id="A0A1I7RHF2"/>
<evidence type="ECO:0000256" key="7">
    <source>
        <dbReference type="ARBA" id="ARBA00023053"/>
    </source>
</evidence>
<evidence type="ECO:0000256" key="4">
    <source>
        <dbReference type="ARBA" id="ARBA00022461"/>
    </source>
</evidence>
<accession>A0A1I7RHF2</accession>
<dbReference type="PANTHER" id="PTHR11690">
    <property type="entry name" value="AMILORIDE-SENSITIVE SODIUM CHANNEL-RELATED"/>
    <property type="match status" value="1"/>
</dbReference>
<keyword evidence="9" id="KW-0472">Membrane</keyword>
<evidence type="ECO:0000313" key="15">
    <source>
        <dbReference type="WBParaSite" id="BXY_0012900.1"/>
    </source>
</evidence>
<evidence type="ECO:0000256" key="8">
    <source>
        <dbReference type="ARBA" id="ARBA00023065"/>
    </source>
</evidence>
<keyword evidence="10" id="KW-0325">Glycoprotein</keyword>
<evidence type="ECO:0000256" key="11">
    <source>
        <dbReference type="ARBA" id="ARBA00023201"/>
    </source>
</evidence>
<reference evidence="15" key="1">
    <citation type="submission" date="2016-11" db="UniProtKB">
        <authorList>
            <consortium name="WormBaseParasite"/>
        </authorList>
    </citation>
    <scope>IDENTIFICATION</scope>
</reference>
<name>A0A1I7RHF2_BURXY</name>
<dbReference type="Pfam" id="PF00858">
    <property type="entry name" value="ASC"/>
    <property type="match status" value="1"/>
</dbReference>
<dbReference type="PANTHER" id="PTHR11690:SF1">
    <property type="entry name" value="DEGENERIN LIKE"/>
    <property type="match status" value="1"/>
</dbReference>
<keyword evidence="5 13" id="KW-0812">Transmembrane</keyword>
<dbReference type="GO" id="GO:0005886">
    <property type="term" value="C:plasma membrane"/>
    <property type="evidence" value="ECO:0007669"/>
    <property type="project" value="TreeGrafter"/>
</dbReference>
<evidence type="ECO:0000256" key="13">
    <source>
        <dbReference type="RuleBase" id="RU000679"/>
    </source>
</evidence>
<dbReference type="eggNOG" id="ENOG502SN3H">
    <property type="taxonomic scope" value="Eukaryota"/>
</dbReference>
<dbReference type="Proteomes" id="UP000095284">
    <property type="component" value="Unplaced"/>
</dbReference>
<comment type="subcellular location">
    <subcellularLocation>
        <location evidence="1">Membrane</location>
        <topology evidence="1">Multi-pass membrane protein</topology>
    </subcellularLocation>
</comment>
<evidence type="ECO:0000256" key="10">
    <source>
        <dbReference type="ARBA" id="ARBA00023180"/>
    </source>
</evidence>
<protein>
    <submittedName>
        <fullName evidence="15">Acid-sensing ion channel 1-like</fullName>
    </submittedName>
</protein>
<keyword evidence="7" id="KW-0915">Sodium</keyword>
<keyword evidence="3 13" id="KW-0813">Transport</keyword>
<evidence type="ECO:0000256" key="12">
    <source>
        <dbReference type="ARBA" id="ARBA00023303"/>
    </source>
</evidence>
<evidence type="ECO:0000256" key="6">
    <source>
        <dbReference type="ARBA" id="ARBA00022989"/>
    </source>
</evidence>
<keyword evidence="6" id="KW-1133">Transmembrane helix</keyword>
<evidence type="ECO:0000256" key="3">
    <source>
        <dbReference type="ARBA" id="ARBA00022448"/>
    </source>
</evidence>
<evidence type="ECO:0000256" key="1">
    <source>
        <dbReference type="ARBA" id="ARBA00004141"/>
    </source>
</evidence>